<reference evidence="2" key="1">
    <citation type="submission" date="2017-07" db="EMBL/GenBank/DDBJ databases">
        <title>Taro Niue Genome Assembly and Annotation.</title>
        <authorList>
            <person name="Atibalentja N."/>
            <person name="Keating K."/>
            <person name="Fields C.J."/>
        </authorList>
    </citation>
    <scope>NUCLEOTIDE SEQUENCE</scope>
    <source>
        <strain evidence="2">Niue_2</strain>
        <tissue evidence="2">Leaf</tissue>
    </source>
</reference>
<sequence length="366" mass="37085">MASRDETNTTTRITALERKAMIEEAGLELRRPSGITSEKGGGGDPALRGKPLREALHVGAVVVDHVVPLHPPQPLPAGGVQLLVPPGAAPRTGGRGFVRSAAGGAPGRDAGVGVEVSVGGDEGGLGPVGLYEAAAGGPVVGVPEAGVDPHGLGTPLASLFLKSLMGIPSTEKLEPEKEPVRTSVEQSREICGGGGRDVLGVPEDGVGVEVLGGVEPELELLLPIALPLREHVGVQCVGVPAEVAQELEVDLVVETQTHIVGGDGAGGVAGDELYLHVDLAEEVLVLGLEPGAGGLVEGQGEQLAVVEDLASAIAPGNVEVPVEVGGHNKGEQGEEDGAERGSQHHPHRGIGRQSHGRGSQLELVEL</sequence>
<dbReference type="AlphaFoldDB" id="A0A843W2U6"/>
<gene>
    <name evidence="2" type="ORF">Taro_034404</name>
</gene>
<comment type="caution">
    <text evidence="2">The sequence shown here is derived from an EMBL/GenBank/DDBJ whole genome shotgun (WGS) entry which is preliminary data.</text>
</comment>
<evidence type="ECO:0000313" key="3">
    <source>
        <dbReference type="Proteomes" id="UP000652761"/>
    </source>
</evidence>
<feature type="region of interest" description="Disordered" evidence="1">
    <location>
        <begin position="27"/>
        <end position="46"/>
    </location>
</feature>
<dbReference type="OrthoDB" id="4781at2759"/>
<organism evidence="2 3">
    <name type="scientific">Colocasia esculenta</name>
    <name type="common">Wild taro</name>
    <name type="synonym">Arum esculentum</name>
    <dbReference type="NCBI Taxonomy" id="4460"/>
    <lineage>
        <taxon>Eukaryota</taxon>
        <taxon>Viridiplantae</taxon>
        <taxon>Streptophyta</taxon>
        <taxon>Embryophyta</taxon>
        <taxon>Tracheophyta</taxon>
        <taxon>Spermatophyta</taxon>
        <taxon>Magnoliopsida</taxon>
        <taxon>Liliopsida</taxon>
        <taxon>Araceae</taxon>
        <taxon>Aroideae</taxon>
        <taxon>Colocasieae</taxon>
        <taxon>Colocasia</taxon>
    </lineage>
</organism>
<evidence type="ECO:0000313" key="2">
    <source>
        <dbReference type="EMBL" id="MQM01647.1"/>
    </source>
</evidence>
<dbReference type="Proteomes" id="UP000652761">
    <property type="component" value="Unassembled WGS sequence"/>
</dbReference>
<protein>
    <submittedName>
        <fullName evidence="2">Uncharacterized protein</fullName>
    </submittedName>
</protein>
<accession>A0A843W2U6</accession>
<keyword evidence="3" id="KW-1185">Reference proteome</keyword>
<feature type="compositionally biased region" description="Basic and acidic residues" evidence="1">
    <location>
        <begin position="326"/>
        <end position="342"/>
    </location>
</feature>
<evidence type="ECO:0000256" key="1">
    <source>
        <dbReference type="SAM" id="MobiDB-lite"/>
    </source>
</evidence>
<dbReference type="EMBL" id="NMUH01002712">
    <property type="protein sequence ID" value="MQM01647.1"/>
    <property type="molecule type" value="Genomic_DNA"/>
</dbReference>
<feature type="region of interest" description="Disordered" evidence="1">
    <location>
        <begin position="320"/>
        <end position="366"/>
    </location>
</feature>
<name>A0A843W2U6_COLES</name>
<proteinExistence type="predicted"/>
<feature type="region of interest" description="Disordered" evidence="1">
    <location>
        <begin position="172"/>
        <end position="195"/>
    </location>
</feature>